<evidence type="ECO:0000313" key="1">
    <source>
        <dbReference type="EMBL" id="KAF0824175.1"/>
    </source>
</evidence>
<dbReference type="NCBIfam" id="NF038161">
    <property type="entry name" value="lant_II_LchA2"/>
    <property type="match status" value="1"/>
</dbReference>
<gene>
    <name evidence="1" type="ORF">KIS1582_1990</name>
</gene>
<reference evidence="1 2" key="1">
    <citation type="journal article" date="2020" name="G3 (Bethesda)">
        <title>Whole Genome Sequencing and Comparative Genomics of Two Nematicidal Bacillus Strains Reveals a Wide Range of Possible Virulence Factors.</title>
        <authorList>
            <person name="Susic N."/>
            <person name="Janezic S."/>
            <person name="Rupnik M."/>
            <person name="Geric Stare B."/>
        </authorList>
    </citation>
    <scope>NUCLEOTIDE SEQUENCE [LARGE SCALE GENOMIC DNA]</scope>
    <source>
        <strain evidence="1 2">I-1582</strain>
    </source>
</reference>
<name>A0A380XEG0_CYTFI</name>
<dbReference type="GeneID" id="67522661"/>
<accession>A0A380XEG0</accession>
<dbReference type="EMBL" id="VDEM01000018">
    <property type="protein sequence ID" value="KAF0824175.1"/>
    <property type="molecule type" value="Genomic_DNA"/>
</dbReference>
<comment type="caution">
    <text evidence="1">The sequence shown here is derived from an EMBL/GenBank/DDBJ whole genome shotgun (WGS) entry which is preliminary data.</text>
</comment>
<dbReference type="RefSeq" id="WP_061791363.1">
    <property type="nucleotide sequence ID" value="NZ_CP084990.1"/>
</dbReference>
<protein>
    <submittedName>
        <fullName evidence="1">Uncharacterized protein</fullName>
    </submittedName>
</protein>
<organism evidence="1 2">
    <name type="scientific">Cytobacillus firmus</name>
    <name type="common">Bacillus firmus</name>
    <dbReference type="NCBI Taxonomy" id="1399"/>
    <lineage>
        <taxon>Bacteria</taxon>
        <taxon>Bacillati</taxon>
        <taxon>Bacillota</taxon>
        <taxon>Bacilli</taxon>
        <taxon>Bacillales</taxon>
        <taxon>Bacillaceae</taxon>
        <taxon>Cytobacillus</taxon>
    </lineage>
</organism>
<dbReference type="AlphaFoldDB" id="A0A380XEG0"/>
<proteinExistence type="predicted"/>
<sequence length="70" mass="7899">MSKELVVRALRNPEFRNEVDFEHPVSQVDAEELKNISGGADVQPQTAWVCRTILITIRNCPSVVRCYPGD</sequence>
<evidence type="ECO:0000313" key="2">
    <source>
        <dbReference type="Proteomes" id="UP000465778"/>
    </source>
</evidence>
<dbReference type="Proteomes" id="UP000465778">
    <property type="component" value="Unassembled WGS sequence"/>
</dbReference>